<evidence type="ECO:0000313" key="1">
    <source>
        <dbReference type="EMBL" id="KAL1503661.1"/>
    </source>
</evidence>
<dbReference type="Proteomes" id="UP001515480">
    <property type="component" value="Unassembled WGS sequence"/>
</dbReference>
<keyword evidence="2" id="KW-1185">Reference proteome</keyword>
<dbReference type="EMBL" id="JBGBPQ010000021">
    <property type="protein sequence ID" value="KAL1503661.1"/>
    <property type="molecule type" value="Genomic_DNA"/>
</dbReference>
<proteinExistence type="predicted"/>
<reference evidence="1 2" key="1">
    <citation type="journal article" date="2024" name="Science">
        <title>Giant polyketide synthase enzymes in the biosynthesis of giant marine polyether toxins.</title>
        <authorList>
            <person name="Fallon T.R."/>
            <person name="Shende V.V."/>
            <person name="Wierzbicki I.H."/>
            <person name="Pendleton A.L."/>
            <person name="Watervoot N.F."/>
            <person name="Auber R.P."/>
            <person name="Gonzalez D.J."/>
            <person name="Wisecaver J.H."/>
            <person name="Moore B.S."/>
        </authorList>
    </citation>
    <scope>NUCLEOTIDE SEQUENCE [LARGE SCALE GENOMIC DNA]</scope>
    <source>
        <strain evidence="1 2">12B1</strain>
    </source>
</reference>
<comment type="caution">
    <text evidence="1">The sequence shown here is derived from an EMBL/GenBank/DDBJ whole genome shotgun (WGS) entry which is preliminary data.</text>
</comment>
<accession>A0AB34IMP3</accession>
<gene>
    <name evidence="1" type="ORF">AB1Y20_012134</name>
</gene>
<evidence type="ECO:0000313" key="2">
    <source>
        <dbReference type="Proteomes" id="UP001515480"/>
    </source>
</evidence>
<organism evidence="1 2">
    <name type="scientific">Prymnesium parvum</name>
    <name type="common">Toxic golden alga</name>
    <dbReference type="NCBI Taxonomy" id="97485"/>
    <lineage>
        <taxon>Eukaryota</taxon>
        <taxon>Haptista</taxon>
        <taxon>Haptophyta</taxon>
        <taxon>Prymnesiophyceae</taxon>
        <taxon>Prymnesiales</taxon>
        <taxon>Prymnesiaceae</taxon>
        <taxon>Prymnesium</taxon>
    </lineage>
</organism>
<name>A0AB34IMP3_PRYPA</name>
<sequence>MVRSQLDFTGSHISSAPSYVEAVRQIRSLLIPGTAGSYVRPAARVSRASGSSAGTPLVLPPELRLVSESEDKAAHHALAAALPFPWVPPGASAPADLRAAVAFAVRRRTTISAWRHDQSAAIAQVALSLEHVNACVTQLARGMTHEHLLRGCNVAFIAAWCDAHQWPDVEFTQRFVLGFPVVGDIPDSHLFRPCYRPAVARPDTFSPDNNRKWTDDVIRRVAGLALPGGATSLRSVMSAYGSWIESSQQP</sequence>
<dbReference type="AlphaFoldDB" id="A0AB34IMP3"/>
<protein>
    <submittedName>
        <fullName evidence="1">Uncharacterized protein</fullName>
    </submittedName>
</protein>